<dbReference type="Gene3D" id="1.10.287.280">
    <property type="match status" value="1"/>
</dbReference>
<dbReference type="PROSITE" id="PS00900">
    <property type="entry name" value="RNA_POL_PHAGE_1"/>
    <property type="match status" value="1"/>
</dbReference>
<evidence type="ECO:0000256" key="5">
    <source>
        <dbReference type="ARBA" id="ARBA00022695"/>
    </source>
</evidence>
<dbReference type="InterPro" id="IPR029262">
    <property type="entry name" value="RPOL_N"/>
</dbReference>
<dbReference type="EC" id="2.7.7.6" evidence="2 9"/>
<dbReference type="Gene3D" id="1.10.150.20">
    <property type="entry name" value="5' to 3' exonuclease, C-terminal subdomain"/>
    <property type="match status" value="1"/>
</dbReference>
<dbReference type="InterPro" id="IPR046950">
    <property type="entry name" value="DNA-dir_Rpol_C_phage-type"/>
</dbReference>
<keyword evidence="7 9" id="KW-0804">Transcription</keyword>
<dbReference type="Pfam" id="PF14700">
    <property type="entry name" value="RPOL_N"/>
    <property type="match status" value="1"/>
</dbReference>
<evidence type="ECO:0000256" key="1">
    <source>
        <dbReference type="ARBA" id="ARBA00009493"/>
    </source>
</evidence>
<evidence type="ECO:0000313" key="11">
    <source>
        <dbReference type="EMBL" id="RNA40008.1"/>
    </source>
</evidence>
<evidence type="ECO:0000256" key="3">
    <source>
        <dbReference type="ARBA" id="ARBA00022478"/>
    </source>
</evidence>
<dbReference type="PANTHER" id="PTHR10102:SF0">
    <property type="entry name" value="DNA-DIRECTED RNA POLYMERASE, MITOCHONDRIAL"/>
    <property type="match status" value="1"/>
</dbReference>
<evidence type="ECO:0000259" key="10">
    <source>
        <dbReference type="SMART" id="SM01311"/>
    </source>
</evidence>
<dbReference type="Gene3D" id="1.25.40.10">
    <property type="entry name" value="Tetratricopeptide repeat domain"/>
    <property type="match status" value="1"/>
</dbReference>
<protein>
    <recommendedName>
        <fullName evidence="2 9">DNA-directed RNA polymerase</fullName>
        <ecNumber evidence="2 9">2.7.7.6</ecNumber>
    </recommendedName>
</protein>
<dbReference type="AlphaFoldDB" id="A0A3M7SWP8"/>
<dbReference type="Pfam" id="PF00940">
    <property type="entry name" value="RNA_pol"/>
    <property type="match status" value="1"/>
</dbReference>
<evidence type="ECO:0000256" key="8">
    <source>
        <dbReference type="ARBA" id="ARBA00048552"/>
    </source>
</evidence>
<evidence type="ECO:0000256" key="2">
    <source>
        <dbReference type="ARBA" id="ARBA00012418"/>
    </source>
</evidence>
<dbReference type="GO" id="GO:0001018">
    <property type="term" value="F:mitochondrial promoter sequence-specific DNA binding"/>
    <property type="evidence" value="ECO:0007669"/>
    <property type="project" value="TreeGrafter"/>
</dbReference>
<dbReference type="Gene3D" id="1.10.1320.10">
    <property type="entry name" value="DNA-directed RNA polymerase, N-terminal domain"/>
    <property type="match status" value="1"/>
</dbReference>
<keyword evidence="5 9" id="KW-0548">Nucleotidyltransferase</keyword>
<evidence type="ECO:0000313" key="12">
    <source>
        <dbReference type="Proteomes" id="UP000276133"/>
    </source>
</evidence>
<keyword evidence="12" id="KW-1185">Reference proteome</keyword>
<dbReference type="OrthoDB" id="276422at2759"/>
<dbReference type="STRING" id="10195.A0A3M7SWP8"/>
<dbReference type="PROSITE" id="PS00489">
    <property type="entry name" value="RNA_POL_PHAGE_2"/>
    <property type="match status" value="1"/>
</dbReference>
<dbReference type="GO" id="GO:0006390">
    <property type="term" value="P:mitochondrial transcription"/>
    <property type="evidence" value="ECO:0007669"/>
    <property type="project" value="TreeGrafter"/>
</dbReference>
<gene>
    <name evidence="11" type="ORF">BpHYR1_014979</name>
</gene>
<evidence type="ECO:0000256" key="9">
    <source>
        <dbReference type="RuleBase" id="RU003805"/>
    </source>
</evidence>
<dbReference type="InterPro" id="IPR011990">
    <property type="entry name" value="TPR-like_helical_dom_sf"/>
</dbReference>
<reference evidence="11 12" key="1">
    <citation type="journal article" date="2018" name="Sci. Rep.">
        <title>Genomic signatures of local adaptation to the degree of environmental predictability in rotifers.</title>
        <authorList>
            <person name="Franch-Gras L."/>
            <person name="Hahn C."/>
            <person name="Garcia-Roger E.M."/>
            <person name="Carmona M.J."/>
            <person name="Serra M."/>
            <person name="Gomez A."/>
        </authorList>
    </citation>
    <scope>NUCLEOTIDE SEQUENCE [LARGE SCALE GENOMIC DNA]</scope>
    <source>
        <strain evidence="11">HYR1</strain>
    </source>
</reference>
<comment type="caution">
    <text evidence="11">The sequence shown here is derived from an EMBL/GenBank/DDBJ whole genome shotgun (WGS) entry which is preliminary data.</text>
</comment>
<sequence>MLRSQGLLRTLGKKLNRIPAKNINYKLNVNNNYPVLKQDDSARPHKDLLRILKTMYLNESKANSDKNRLCSNLKQVNKTCPQNIELKEISSKIQTIDNESVLPEPKTKLANSTELIHKAKLQMESLNKSFELLISHQVDKRDKITYEQLEFDLKHKQFNSKVKAYIDVCCNSGMLDKAIRYLNNLMEDSKRAEHDFITDVQVFNRLMFELAKYGQTNQITKLFKTMRTSADARKQIKPNLSSYTAVIQSIGAQLEKSDLEKKANQFRLTLERVIFDIQKSSYTLDDLASSMYLSSEQQYFIKKALNLLLPSFEFKYAPVTNLDNPLLARLRQPVEKKKGVVNEKIYPREMIDKKMIMENFESQLREEQNLMIQVPSIRSLSNTELKTKEKNDKIKAILLRHFREMITKNFFKSLELLKKSKNPNSEFIVPFLTVLEPNVYIDILMKQVVKLAQSSEYFSANVNFYALELGTILENKYHEYLMVKNKDIEKIRSIYDKYVDYHLAKQQNSFENLNNYREEWMTIMRENDLFKSNFEDQWPSQIRLNVGKYLLEEIIFKSCRIDKNLINPYAKTSKQKYEFAFHKIFRLAGVYKDPQVKCHPLLFRIFGSNLIFESNRMPMITPPMPWYMSNQGGYFLSKSNLLRLYGEAANEQKLLVEATNPQDMYPVYDSLNTLSSCAWKINQSILDLLIDIFNQDGNKELEVPEPEYKGPDVPRFPNRKLTKEEYKEFYSRIEKAKKKRAEMHSLWCSELYRLSIANMYRDKIIWFPHSLDFRGRCYPIPPHFNHLGSDISRSLILLAEGKKLGPTGLNMLKLHLINLTGSMKKSTLQERLAFANSIIDEIIDSAERPMTGRLWWQKSEEKWQTLACCMEIRNALQSAKPEEYISYFPVHQDGSCNGLQHYAALGRDQDGAKSVNLYPSDRPQDVYSTVLDLVEEQRRSEENINEYAMLLAGNINRKTIKQTVMTTVYNVTFYGAKLQILRQIEDLKNFPQDKAKEASAFIAHKTFKSIRQLFSSAREIQDWFSECAYLITRVRDCALKWQTPLGLPVSQPYFRTVNVQSSKRNSLSTTKPDSLKQRNAFPPNYIHSLDSCHMMLTSLYCERAGITFVSVHDCFWTHACSVDEMNRICREQFVALHSLPLLENLSKFFMDNYKFTAEEIENQSDDEIRRLMVGFNEKLESVPKKGNFDLAKVLESVYFFS</sequence>
<dbReference type="EMBL" id="REGN01000687">
    <property type="protein sequence ID" value="RNA40008.1"/>
    <property type="molecule type" value="Genomic_DNA"/>
</dbReference>
<keyword evidence="3 9" id="KW-0240">DNA-directed RNA polymerase</keyword>
<feature type="domain" description="DNA-directed RNA polymerase N-terminal" evidence="10">
    <location>
        <begin position="361"/>
        <end position="676"/>
    </location>
</feature>
<dbReference type="PANTHER" id="PTHR10102">
    <property type="entry name" value="DNA-DIRECTED RNA POLYMERASE, MITOCHONDRIAL"/>
    <property type="match status" value="1"/>
</dbReference>
<evidence type="ECO:0000256" key="4">
    <source>
        <dbReference type="ARBA" id="ARBA00022679"/>
    </source>
</evidence>
<name>A0A3M7SWP8_BRAPC</name>
<dbReference type="Proteomes" id="UP000276133">
    <property type="component" value="Unassembled WGS sequence"/>
</dbReference>
<keyword evidence="4 9" id="KW-0808">Transferase</keyword>
<proteinExistence type="inferred from homology"/>
<dbReference type="GO" id="GO:0034245">
    <property type="term" value="C:mitochondrial DNA-directed RNA polymerase complex"/>
    <property type="evidence" value="ECO:0007669"/>
    <property type="project" value="TreeGrafter"/>
</dbReference>
<dbReference type="GO" id="GO:0003899">
    <property type="term" value="F:DNA-directed RNA polymerase activity"/>
    <property type="evidence" value="ECO:0007669"/>
    <property type="project" value="UniProtKB-EC"/>
</dbReference>
<comment type="catalytic activity">
    <reaction evidence="8 9">
        <text>RNA(n) + a ribonucleoside 5'-triphosphate = RNA(n+1) + diphosphate</text>
        <dbReference type="Rhea" id="RHEA:21248"/>
        <dbReference type="Rhea" id="RHEA-COMP:14527"/>
        <dbReference type="Rhea" id="RHEA-COMP:17342"/>
        <dbReference type="ChEBI" id="CHEBI:33019"/>
        <dbReference type="ChEBI" id="CHEBI:61557"/>
        <dbReference type="ChEBI" id="CHEBI:140395"/>
        <dbReference type="EC" id="2.7.7.6"/>
    </reaction>
</comment>
<organism evidence="11 12">
    <name type="scientific">Brachionus plicatilis</name>
    <name type="common">Marine rotifer</name>
    <name type="synonym">Brachionus muelleri</name>
    <dbReference type="NCBI Taxonomy" id="10195"/>
    <lineage>
        <taxon>Eukaryota</taxon>
        <taxon>Metazoa</taxon>
        <taxon>Spiralia</taxon>
        <taxon>Gnathifera</taxon>
        <taxon>Rotifera</taxon>
        <taxon>Eurotatoria</taxon>
        <taxon>Monogononta</taxon>
        <taxon>Pseudotrocha</taxon>
        <taxon>Ploima</taxon>
        <taxon>Brachionidae</taxon>
        <taxon>Brachionus</taxon>
    </lineage>
</organism>
<comment type="function">
    <text evidence="9">DNA-dependent RNA polymerase catalyzes the transcription of DNA into RNA using the four ribonucleoside triphosphates as substrates.</text>
</comment>
<accession>A0A3M7SWP8</accession>
<dbReference type="InterPro" id="IPR043502">
    <property type="entry name" value="DNA/RNA_pol_sf"/>
</dbReference>
<evidence type="ECO:0000256" key="7">
    <source>
        <dbReference type="ARBA" id="ARBA00023163"/>
    </source>
</evidence>
<dbReference type="SUPFAM" id="SSF56672">
    <property type="entry name" value="DNA/RNA polymerases"/>
    <property type="match status" value="1"/>
</dbReference>
<dbReference type="InterPro" id="IPR037159">
    <property type="entry name" value="RNA_POL_N_sf"/>
</dbReference>
<dbReference type="FunFam" id="1.10.287.280:FF:000001">
    <property type="entry name" value="DNA-directed RNA polymerase"/>
    <property type="match status" value="1"/>
</dbReference>
<dbReference type="SMART" id="SM01311">
    <property type="entry name" value="RPOL_N"/>
    <property type="match status" value="1"/>
</dbReference>
<evidence type="ECO:0000256" key="6">
    <source>
        <dbReference type="ARBA" id="ARBA00022946"/>
    </source>
</evidence>
<dbReference type="InterPro" id="IPR002092">
    <property type="entry name" value="DNA-dir_Rpol_phage-type"/>
</dbReference>
<comment type="similarity">
    <text evidence="1 9">Belongs to the phage and mitochondrial RNA polymerase family.</text>
</comment>
<keyword evidence="6" id="KW-0809">Transit peptide</keyword>